<evidence type="ECO:0000256" key="1">
    <source>
        <dbReference type="ARBA" id="ARBA00000971"/>
    </source>
</evidence>
<keyword evidence="9" id="KW-1185">Reference proteome</keyword>
<dbReference type="EC" id="5.2.1.8" evidence="2"/>
<dbReference type="Pfam" id="PF13145">
    <property type="entry name" value="Rotamase_2"/>
    <property type="match status" value="1"/>
</dbReference>
<feature type="domain" description="PpiC" evidence="7">
    <location>
        <begin position="134"/>
        <end position="220"/>
    </location>
</feature>
<organism evidence="8 9">
    <name type="scientific">Stygiobacter electus</name>
    <dbReference type="NCBI Taxonomy" id="3032292"/>
    <lineage>
        <taxon>Bacteria</taxon>
        <taxon>Pseudomonadati</taxon>
        <taxon>Ignavibacteriota</taxon>
        <taxon>Ignavibacteria</taxon>
        <taxon>Ignavibacteriales</taxon>
        <taxon>Melioribacteraceae</taxon>
        <taxon>Stygiobacter</taxon>
    </lineage>
</organism>
<reference evidence="8" key="1">
    <citation type="submission" date="2023-03" db="EMBL/GenBank/DDBJ databases">
        <title>Stygiobacter electus gen. nov., sp. nov., facultatively anaerobic thermotolerant bacterium of the class Ignavibacteria from a well of Yessentuki mineral water deposit.</title>
        <authorList>
            <person name="Podosokorskaya O.A."/>
            <person name="Elcheninov A.G."/>
            <person name="Petrova N.F."/>
            <person name="Zavarzina D.G."/>
            <person name="Kublanov I.V."/>
            <person name="Merkel A.Y."/>
        </authorList>
    </citation>
    <scope>NUCLEOTIDE SEQUENCE</scope>
    <source>
        <strain evidence="8">09-Me</strain>
    </source>
</reference>
<name>A0AAE3P2J2_9BACT</name>
<evidence type="ECO:0000256" key="6">
    <source>
        <dbReference type="PROSITE-ProRule" id="PRU00278"/>
    </source>
</evidence>
<evidence type="ECO:0000256" key="3">
    <source>
        <dbReference type="ARBA" id="ARBA00022729"/>
    </source>
</evidence>
<dbReference type="Pfam" id="PF00639">
    <property type="entry name" value="Rotamase"/>
    <property type="match status" value="1"/>
</dbReference>
<dbReference type="InterPro" id="IPR000297">
    <property type="entry name" value="PPIase_PpiC"/>
</dbReference>
<comment type="catalytic activity">
    <reaction evidence="1">
        <text>[protein]-peptidylproline (omega=180) = [protein]-peptidylproline (omega=0)</text>
        <dbReference type="Rhea" id="RHEA:16237"/>
        <dbReference type="Rhea" id="RHEA-COMP:10747"/>
        <dbReference type="Rhea" id="RHEA-COMP:10748"/>
        <dbReference type="ChEBI" id="CHEBI:83833"/>
        <dbReference type="ChEBI" id="CHEBI:83834"/>
        <dbReference type="EC" id="5.2.1.8"/>
    </reaction>
</comment>
<dbReference type="InterPro" id="IPR046357">
    <property type="entry name" value="PPIase_dom_sf"/>
</dbReference>
<evidence type="ECO:0000256" key="2">
    <source>
        <dbReference type="ARBA" id="ARBA00013194"/>
    </source>
</evidence>
<dbReference type="InterPro" id="IPR050245">
    <property type="entry name" value="PrsA_foldase"/>
</dbReference>
<evidence type="ECO:0000256" key="5">
    <source>
        <dbReference type="ARBA" id="ARBA00023235"/>
    </source>
</evidence>
<dbReference type="RefSeq" id="WP_321535447.1">
    <property type="nucleotide sequence ID" value="NZ_JARGDL010000005.1"/>
</dbReference>
<dbReference type="EMBL" id="JARGDL010000005">
    <property type="protein sequence ID" value="MDF1611680.1"/>
    <property type="molecule type" value="Genomic_DNA"/>
</dbReference>
<dbReference type="GO" id="GO:0003755">
    <property type="term" value="F:peptidyl-prolyl cis-trans isomerase activity"/>
    <property type="evidence" value="ECO:0007669"/>
    <property type="project" value="UniProtKB-KW"/>
</dbReference>
<feature type="domain" description="PpiC" evidence="7">
    <location>
        <begin position="425"/>
        <end position="514"/>
    </location>
</feature>
<keyword evidence="4 6" id="KW-0697">Rotamase</keyword>
<protein>
    <recommendedName>
        <fullName evidence="2">peptidylprolyl isomerase</fullName>
        <ecNumber evidence="2">5.2.1.8</ecNumber>
    </recommendedName>
</protein>
<dbReference type="SUPFAM" id="SSF54534">
    <property type="entry name" value="FKBP-like"/>
    <property type="match status" value="2"/>
</dbReference>
<dbReference type="AlphaFoldDB" id="A0AAE3P2J2"/>
<dbReference type="PANTHER" id="PTHR47245">
    <property type="entry name" value="PEPTIDYLPROLYL ISOMERASE"/>
    <property type="match status" value="1"/>
</dbReference>
<dbReference type="Gene3D" id="3.10.50.40">
    <property type="match status" value="2"/>
</dbReference>
<dbReference type="Proteomes" id="UP001221302">
    <property type="component" value="Unassembled WGS sequence"/>
</dbReference>
<gene>
    <name evidence="8" type="ORF">P0M35_05935</name>
</gene>
<dbReference type="InterPro" id="IPR027304">
    <property type="entry name" value="Trigger_fact/SurA_dom_sf"/>
</dbReference>
<evidence type="ECO:0000256" key="4">
    <source>
        <dbReference type="ARBA" id="ARBA00023110"/>
    </source>
</evidence>
<accession>A0AAE3P2J2</accession>
<keyword evidence="3" id="KW-0732">Signal</keyword>
<keyword evidence="5 6" id="KW-0413">Isomerase</keyword>
<dbReference type="PROSITE" id="PS50198">
    <property type="entry name" value="PPIC_PPIASE_2"/>
    <property type="match status" value="2"/>
</dbReference>
<evidence type="ECO:0000313" key="8">
    <source>
        <dbReference type="EMBL" id="MDF1611680.1"/>
    </source>
</evidence>
<evidence type="ECO:0000313" key="9">
    <source>
        <dbReference type="Proteomes" id="UP001221302"/>
    </source>
</evidence>
<evidence type="ECO:0000259" key="7">
    <source>
        <dbReference type="PROSITE" id="PS50198"/>
    </source>
</evidence>
<proteinExistence type="predicted"/>
<sequence>MNMFKNHFEIKSIFAFLFLFSISIIAQEDYVAKANGIEISKEEFKKRFEFSPHPRIDNNFDSTLTKLDFLKTLIAEKLLAKDAIEKQLDKTEEFQSAYKHIRNVYLRDALYQKEVKEKVAVPDSEYAKNKSKILKTINAKFIFSNDEKEIYDIYNSLKSGASFDSILATRPENNEQKNSDEITFGKLNEKIENDVFNLAVGEFSKPLELKEGWYIFKVYSFTKKSILDENDLKKIERIVTERWENKVYENFYKRFFKNTTINADKVLFNKLYELIKNYINENQKTFIKKFGKYTLFEPELSKIEKSFSDKELKSVFIKFSNEPITLKDFLINLKIDGFEFLKIDDKHIHSRLNSTVFLFIQNELLAREALKRGYDKLPDVAFDLKLWKENFLASLNMKNVFKNTEISDNEAFEFFSKNNKIITQPEEIKIAEILTNDLDVVKIIFDELEKGKDFKELAIKYSMRDSLKQKGYEFDFKIPNSESEIFKAAVNLKVGQVFGPIKTDEGYSIIKLLDRKTGKQEKYESFEEAKNDIKNILRTEKMYKNLENITAKLAIDNKLELNESALKSIKVNSINMIVFKRFGFGGQYIAVPYQPDFSSWFKKYEQLKKALSL</sequence>
<dbReference type="SUPFAM" id="SSF109998">
    <property type="entry name" value="Triger factor/SurA peptide-binding domain-like"/>
    <property type="match status" value="1"/>
</dbReference>
<dbReference type="PANTHER" id="PTHR47245:SF1">
    <property type="entry name" value="FOLDASE PROTEIN PRSA"/>
    <property type="match status" value="1"/>
</dbReference>
<comment type="caution">
    <text evidence="8">The sequence shown here is derived from an EMBL/GenBank/DDBJ whole genome shotgun (WGS) entry which is preliminary data.</text>
</comment>